<protein>
    <submittedName>
        <fullName evidence="2">Putative portal protein</fullName>
    </submittedName>
</protein>
<sequence>MLETLRARLALAVLPRQKADNRNGPSPFQIISTQPANIPVYSDMTVRKSTREGYKLSVYVYRAVRTIIQAASAVPWVVLDDKGEQIEDHPLTEVLKNPNPVFSGQDMIEFLIGHLELVGNALWQPIIVGNKVKEIWPVMPDLVQPIPSDVPGEWLKGWQVTEANGRLQIVEPNRFIHFMQIDPGNPYWGMGPLLAAARTIDTDNEAQDTQKISMQNRATPDGVFTHEDILTLEQFEEARRQIREQYLAKNRRREPWVLGAGTKWNQMSLTPVEMDFIASRLANLRGIAAAFGIDPWWLGDKSASTYNNVEEARKALYEVVVLPMLDDIKATLNLRIAPMYGNIVIAYDTSKVAALRADYSKKVEQAKSLWSMGVPFDKINSRLEMGFEEFPGWDVGYLPFTLAPAGTSGPIAPAVEGAAAGEPIESKTLTPRDWEEAYSDDPPHWAVDLTPSLFAQEFAQEMADRKLKSVLEIGCGNGRDSIFFARAGFKVTAIDVAPSAIKLAEENTKEAEVTIDFQVANAEKLPFKDGEFDAMFSLSVLHATKLSKSLPEVNRVLADNGLAFVYIYGDTEFANGQREEVITADKYLELVKALNFIVLDFYSEQETQFDEFGEKHLILVSLLQKAGEPK</sequence>
<feature type="domain" description="Methyltransferase type 11" evidence="1">
    <location>
        <begin position="471"/>
        <end position="564"/>
    </location>
</feature>
<dbReference type="Gene3D" id="3.40.50.150">
    <property type="entry name" value="Vaccinia Virus protein VP39"/>
    <property type="match status" value="1"/>
</dbReference>
<dbReference type="SUPFAM" id="SSF53335">
    <property type="entry name" value="S-adenosyl-L-methionine-dependent methyltransferases"/>
    <property type="match status" value="1"/>
</dbReference>
<dbReference type="Pfam" id="PF08241">
    <property type="entry name" value="Methyltransf_11"/>
    <property type="match status" value="1"/>
</dbReference>
<dbReference type="InterPro" id="IPR006944">
    <property type="entry name" value="Phage/GTA_portal"/>
</dbReference>
<accession>A0A6M3KVV8</accession>
<dbReference type="InterPro" id="IPR029063">
    <property type="entry name" value="SAM-dependent_MTases_sf"/>
</dbReference>
<dbReference type="InterPro" id="IPR006427">
    <property type="entry name" value="Portal_HK97"/>
</dbReference>
<reference evidence="2" key="1">
    <citation type="submission" date="2020-03" db="EMBL/GenBank/DDBJ databases">
        <title>The deep terrestrial virosphere.</title>
        <authorList>
            <person name="Holmfeldt K."/>
            <person name="Nilsson E."/>
            <person name="Simone D."/>
            <person name="Lopez-Fernandez M."/>
            <person name="Wu X."/>
            <person name="de Brujin I."/>
            <person name="Lundin D."/>
            <person name="Andersson A."/>
            <person name="Bertilsson S."/>
            <person name="Dopson M."/>
        </authorList>
    </citation>
    <scope>NUCLEOTIDE SEQUENCE</scope>
    <source>
        <strain evidence="2">MM415B02167</strain>
    </source>
</reference>
<organism evidence="2">
    <name type="scientific">viral metagenome</name>
    <dbReference type="NCBI Taxonomy" id="1070528"/>
    <lineage>
        <taxon>unclassified sequences</taxon>
        <taxon>metagenomes</taxon>
        <taxon>organismal metagenomes</taxon>
    </lineage>
</organism>
<dbReference type="EMBL" id="MT142600">
    <property type="protein sequence ID" value="QJA85872.1"/>
    <property type="molecule type" value="Genomic_DNA"/>
</dbReference>
<dbReference type="GO" id="GO:0008757">
    <property type="term" value="F:S-adenosylmethionine-dependent methyltransferase activity"/>
    <property type="evidence" value="ECO:0007669"/>
    <property type="project" value="InterPro"/>
</dbReference>
<dbReference type="InterPro" id="IPR013216">
    <property type="entry name" value="Methyltransf_11"/>
</dbReference>
<name>A0A6M3KVV8_9ZZZZ</name>
<dbReference type="CDD" id="cd02440">
    <property type="entry name" value="AdoMet_MTases"/>
    <property type="match status" value="1"/>
</dbReference>
<evidence type="ECO:0000259" key="1">
    <source>
        <dbReference type="Pfam" id="PF08241"/>
    </source>
</evidence>
<gene>
    <name evidence="2" type="ORF">MM415B02167_0004</name>
</gene>
<dbReference type="AlphaFoldDB" id="A0A6M3KVV8"/>
<dbReference type="PANTHER" id="PTHR43464">
    <property type="entry name" value="METHYLTRANSFERASE"/>
    <property type="match status" value="1"/>
</dbReference>
<evidence type="ECO:0000313" key="2">
    <source>
        <dbReference type="EMBL" id="QJA85872.1"/>
    </source>
</evidence>
<dbReference type="NCBIfam" id="TIGR01537">
    <property type="entry name" value="portal_HK97"/>
    <property type="match status" value="1"/>
</dbReference>
<proteinExistence type="predicted"/>
<dbReference type="Pfam" id="PF04860">
    <property type="entry name" value="Phage_portal"/>
    <property type="match status" value="1"/>
</dbReference>